<dbReference type="RefSeq" id="WP_081938950.1">
    <property type="nucleotide sequence ID" value="NZ_JACAOJ010000008.1"/>
</dbReference>
<evidence type="ECO:0000256" key="1">
    <source>
        <dbReference type="ARBA" id="ARBA00001698"/>
    </source>
</evidence>
<feature type="transmembrane region" description="Helical" evidence="19">
    <location>
        <begin position="165"/>
        <end position="183"/>
    </location>
</feature>
<dbReference type="Pfam" id="PF01148">
    <property type="entry name" value="CTP_transf_1"/>
    <property type="match status" value="1"/>
</dbReference>
<dbReference type="Proteomes" id="UP000194565">
    <property type="component" value="Unassembled WGS sequence"/>
</dbReference>
<dbReference type="EMBL" id="JOKM01000018">
    <property type="protein sequence ID" value="KGB25512.1"/>
    <property type="molecule type" value="Genomic_DNA"/>
</dbReference>
<feature type="transmembrane region" description="Helical" evidence="19">
    <location>
        <begin position="21"/>
        <end position="51"/>
    </location>
</feature>
<dbReference type="PATRIC" id="fig|104102.7.peg.702"/>
<keyword evidence="15 19" id="KW-0472">Membrane</keyword>
<evidence type="ECO:0000256" key="15">
    <source>
        <dbReference type="ARBA" id="ARBA00023136"/>
    </source>
</evidence>
<evidence type="ECO:0000256" key="16">
    <source>
        <dbReference type="ARBA" id="ARBA00023209"/>
    </source>
</evidence>
<dbReference type="PROSITE" id="PS01315">
    <property type="entry name" value="CDS"/>
    <property type="match status" value="1"/>
</dbReference>
<keyword evidence="17" id="KW-1208">Phospholipid metabolism</keyword>
<dbReference type="UniPathway" id="UPA00557">
    <property type="reaction ID" value="UER00614"/>
</dbReference>
<feature type="transmembrane region" description="Helical" evidence="19">
    <location>
        <begin position="63"/>
        <end position="81"/>
    </location>
</feature>
<sequence length="277" mass="27641">MSDAGNNNAWRDLRVRLISAVVLVAVAGTAIGVGGLLYQILILGVMAGMAAEAATLLGVSVKSWRGIVYVLWALGAGLAAATGRWDAFPVFCITSLVFGAPLCAIMCVIVLSGTALQWLRLGGLMPVLFVVCVVVASDSCAYLTGRLVGGPKLAPSISPGKTRSGAVGGLVGAVLVGCLIALVSGQGGITTAAVWAALLGVAAQSGDLAESAMKRALGVKDSGTLLPGHGGLLDRFDGLVAAAPLAAVASLCVEVGVPFWQAGLHAIFAALAGKLPG</sequence>
<gene>
    <name evidence="20" type="ORF">AtDm6_0707</name>
    <name evidence="21" type="ORF">HC62_09570</name>
</gene>
<evidence type="ECO:0000256" key="14">
    <source>
        <dbReference type="ARBA" id="ARBA00023098"/>
    </source>
</evidence>
<dbReference type="InterPro" id="IPR000374">
    <property type="entry name" value="PC_trans"/>
</dbReference>
<evidence type="ECO:0000256" key="2">
    <source>
        <dbReference type="ARBA" id="ARBA00004651"/>
    </source>
</evidence>
<feature type="transmembrane region" description="Helical" evidence="19">
    <location>
        <begin position="123"/>
        <end position="144"/>
    </location>
</feature>
<feature type="transmembrane region" description="Helical" evidence="19">
    <location>
        <begin position="88"/>
        <end position="111"/>
    </location>
</feature>
<evidence type="ECO:0000313" key="22">
    <source>
        <dbReference type="Proteomes" id="UP000029448"/>
    </source>
</evidence>
<evidence type="ECO:0000256" key="7">
    <source>
        <dbReference type="ARBA" id="ARBA00019373"/>
    </source>
</evidence>
<dbReference type="AlphaFoldDB" id="A0A094YVQ0"/>
<evidence type="ECO:0000256" key="4">
    <source>
        <dbReference type="ARBA" id="ARBA00005189"/>
    </source>
</evidence>
<keyword evidence="12 18" id="KW-0548">Nucleotidyltransferase</keyword>
<evidence type="ECO:0000256" key="6">
    <source>
        <dbReference type="ARBA" id="ARBA00012487"/>
    </source>
</evidence>
<comment type="subcellular location">
    <subcellularLocation>
        <location evidence="2">Cell membrane</location>
        <topology evidence="2">Multi-pass membrane protein</topology>
    </subcellularLocation>
</comment>
<accession>A0A094YVQ0</accession>
<keyword evidence="22" id="KW-1185">Reference proteome</keyword>
<evidence type="ECO:0000256" key="3">
    <source>
        <dbReference type="ARBA" id="ARBA00005119"/>
    </source>
</evidence>
<reference evidence="20 22" key="1">
    <citation type="submission" date="2014-06" db="EMBL/GenBank/DDBJ databases">
        <title>Functional and comparative genomic analyses of the Drosophila gut microbiota identify candidate symbiosis factors.</title>
        <authorList>
            <person name="Newell P.D."/>
            <person name="Chaston J.M."/>
            <person name="Douglas A.E."/>
        </authorList>
    </citation>
    <scope>NUCLEOTIDE SEQUENCE [LARGE SCALE GENOMIC DNA]</scope>
    <source>
        <strain evidence="20 22">DmCS_006</strain>
    </source>
</reference>
<dbReference type="EMBL" id="JOMM01000029">
    <property type="protein sequence ID" value="OUI85651.1"/>
    <property type="molecule type" value="Genomic_DNA"/>
</dbReference>
<dbReference type="GO" id="GO:0004605">
    <property type="term" value="F:phosphatidate cytidylyltransferase activity"/>
    <property type="evidence" value="ECO:0007669"/>
    <property type="project" value="UniProtKB-EC"/>
</dbReference>
<evidence type="ECO:0000256" key="18">
    <source>
        <dbReference type="RuleBase" id="RU003938"/>
    </source>
</evidence>
<protein>
    <recommendedName>
        <fullName evidence="7 18">Phosphatidate cytidylyltransferase</fullName>
        <ecNumber evidence="6 18">2.7.7.41</ecNumber>
    </recommendedName>
</protein>
<evidence type="ECO:0000256" key="9">
    <source>
        <dbReference type="ARBA" id="ARBA00022516"/>
    </source>
</evidence>
<evidence type="ECO:0000256" key="10">
    <source>
        <dbReference type="ARBA" id="ARBA00022679"/>
    </source>
</evidence>
<evidence type="ECO:0000256" key="11">
    <source>
        <dbReference type="ARBA" id="ARBA00022692"/>
    </source>
</evidence>
<keyword evidence="16" id="KW-0594">Phospholipid biosynthesis</keyword>
<comment type="pathway">
    <text evidence="3 18">Phospholipid metabolism; CDP-diacylglycerol biosynthesis; CDP-diacylglycerol from sn-glycerol 3-phosphate: step 3/3.</text>
</comment>
<dbReference type="GO" id="GO:0005886">
    <property type="term" value="C:plasma membrane"/>
    <property type="evidence" value="ECO:0007669"/>
    <property type="project" value="UniProtKB-SubCell"/>
</dbReference>
<evidence type="ECO:0000256" key="13">
    <source>
        <dbReference type="ARBA" id="ARBA00022989"/>
    </source>
</evidence>
<reference evidence="21 23" key="2">
    <citation type="submission" date="2014-06" db="EMBL/GenBank/DDBJ databases">
        <authorList>
            <person name="Ju J."/>
            <person name="Zhang J."/>
        </authorList>
    </citation>
    <scope>NUCLEOTIDE SEQUENCE [LARGE SCALE GENOMIC DNA]</scope>
    <source>
        <strain evidence="21">DmW_042</strain>
    </source>
</reference>
<evidence type="ECO:0000256" key="12">
    <source>
        <dbReference type="ARBA" id="ARBA00022695"/>
    </source>
</evidence>
<dbReference type="PANTHER" id="PTHR46382">
    <property type="entry name" value="PHOSPHATIDATE CYTIDYLYLTRANSFERASE"/>
    <property type="match status" value="1"/>
</dbReference>
<evidence type="ECO:0000313" key="20">
    <source>
        <dbReference type="EMBL" id="KGB25512.1"/>
    </source>
</evidence>
<evidence type="ECO:0000313" key="23">
    <source>
        <dbReference type="Proteomes" id="UP000194565"/>
    </source>
</evidence>
<keyword evidence="9" id="KW-0444">Lipid biosynthesis</keyword>
<keyword evidence="8" id="KW-1003">Cell membrane</keyword>
<keyword evidence="11 18" id="KW-0812">Transmembrane</keyword>
<dbReference type="GeneID" id="89479383"/>
<comment type="pathway">
    <text evidence="4">Lipid metabolism.</text>
</comment>
<comment type="similarity">
    <text evidence="5 18">Belongs to the CDS family.</text>
</comment>
<evidence type="ECO:0000256" key="19">
    <source>
        <dbReference type="SAM" id="Phobius"/>
    </source>
</evidence>
<keyword evidence="13 19" id="KW-1133">Transmembrane helix</keyword>
<dbReference type="STRING" id="104102.AtDm6_0707"/>
<keyword evidence="14" id="KW-0443">Lipid metabolism</keyword>
<comment type="catalytic activity">
    <reaction evidence="1 18">
        <text>a 1,2-diacyl-sn-glycero-3-phosphate + CTP + H(+) = a CDP-1,2-diacyl-sn-glycerol + diphosphate</text>
        <dbReference type="Rhea" id="RHEA:16229"/>
        <dbReference type="ChEBI" id="CHEBI:15378"/>
        <dbReference type="ChEBI" id="CHEBI:33019"/>
        <dbReference type="ChEBI" id="CHEBI:37563"/>
        <dbReference type="ChEBI" id="CHEBI:58332"/>
        <dbReference type="ChEBI" id="CHEBI:58608"/>
        <dbReference type="EC" id="2.7.7.41"/>
    </reaction>
</comment>
<comment type="caution">
    <text evidence="20">The sequence shown here is derived from an EMBL/GenBank/DDBJ whole genome shotgun (WGS) entry which is preliminary data.</text>
</comment>
<organism evidence="20 22">
    <name type="scientific">Acetobacter tropicalis</name>
    <dbReference type="NCBI Taxonomy" id="104102"/>
    <lineage>
        <taxon>Bacteria</taxon>
        <taxon>Pseudomonadati</taxon>
        <taxon>Pseudomonadota</taxon>
        <taxon>Alphaproteobacteria</taxon>
        <taxon>Acetobacterales</taxon>
        <taxon>Acetobacteraceae</taxon>
        <taxon>Acetobacter</taxon>
    </lineage>
</organism>
<evidence type="ECO:0000256" key="17">
    <source>
        <dbReference type="ARBA" id="ARBA00023264"/>
    </source>
</evidence>
<evidence type="ECO:0000256" key="8">
    <source>
        <dbReference type="ARBA" id="ARBA00022475"/>
    </source>
</evidence>
<evidence type="ECO:0000256" key="5">
    <source>
        <dbReference type="ARBA" id="ARBA00010185"/>
    </source>
</evidence>
<proteinExistence type="inferred from homology"/>
<dbReference type="Proteomes" id="UP000029448">
    <property type="component" value="Unassembled WGS sequence"/>
</dbReference>
<evidence type="ECO:0000313" key="21">
    <source>
        <dbReference type="EMBL" id="OUI85651.1"/>
    </source>
</evidence>
<name>A0A094YVQ0_9PROT</name>
<dbReference type="GO" id="GO:0016024">
    <property type="term" value="P:CDP-diacylglycerol biosynthetic process"/>
    <property type="evidence" value="ECO:0007669"/>
    <property type="project" value="UniProtKB-UniPathway"/>
</dbReference>
<dbReference type="PANTHER" id="PTHR46382:SF1">
    <property type="entry name" value="PHOSPHATIDATE CYTIDYLYLTRANSFERASE"/>
    <property type="match status" value="1"/>
</dbReference>
<keyword evidence="10 18" id="KW-0808">Transferase</keyword>
<dbReference type="EC" id="2.7.7.41" evidence="6 18"/>